<dbReference type="PANTHER" id="PTHR43280">
    <property type="entry name" value="ARAC-FAMILY TRANSCRIPTIONAL REGULATOR"/>
    <property type="match status" value="1"/>
</dbReference>
<evidence type="ECO:0000256" key="1">
    <source>
        <dbReference type="ARBA" id="ARBA00023015"/>
    </source>
</evidence>
<dbReference type="SUPFAM" id="SSF46689">
    <property type="entry name" value="Homeodomain-like"/>
    <property type="match status" value="2"/>
</dbReference>
<dbReference type="InterPro" id="IPR018062">
    <property type="entry name" value="HTH_AraC-typ_CS"/>
</dbReference>
<dbReference type="PRINTS" id="PR00032">
    <property type="entry name" value="HTHARAC"/>
</dbReference>
<dbReference type="PANTHER" id="PTHR43280:SF28">
    <property type="entry name" value="HTH-TYPE TRANSCRIPTIONAL ACTIVATOR RHAS"/>
    <property type="match status" value="1"/>
</dbReference>
<organism evidence="5 6">
    <name type="scientific">Paenibacillus thalictri</name>
    <dbReference type="NCBI Taxonomy" id="2527873"/>
    <lineage>
        <taxon>Bacteria</taxon>
        <taxon>Bacillati</taxon>
        <taxon>Bacillota</taxon>
        <taxon>Bacilli</taxon>
        <taxon>Bacillales</taxon>
        <taxon>Paenibacillaceae</taxon>
        <taxon>Paenibacillus</taxon>
    </lineage>
</organism>
<dbReference type="PROSITE" id="PS00041">
    <property type="entry name" value="HTH_ARAC_FAMILY_1"/>
    <property type="match status" value="1"/>
</dbReference>
<reference evidence="5 6" key="1">
    <citation type="submission" date="2019-02" db="EMBL/GenBank/DDBJ databases">
        <title>Paenibacillus sp. nov., isolated from surface-sterilized tissue of Thalictrum simplex L.</title>
        <authorList>
            <person name="Tuo L."/>
        </authorList>
    </citation>
    <scope>NUCLEOTIDE SEQUENCE [LARGE SCALE GENOMIC DNA]</scope>
    <source>
        <strain evidence="5 6">N2SHLJ1</strain>
    </source>
</reference>
<evidence type="ECO:0000313" key="6">
    <source>
        <dbReference type="Proteomes" id="UP000293142"/>
    </source>
</evidence>
<dbReference type="Gene3D" id="1.10.10.60">
    <property type="entry name" value="Homeodomain-like"/>
    <property type="match status" value="2"/>
</dbReference>
<protein>
    <submittedName>
        <fullName evidence="5">AraC family transcriptional regulator</fullName>
    </submittedName>
</protein>
<gene>
    <name evidence="5" type="ORF">EYB31_22785</name>
</gene>
<dbReference type="Pfam" id="PF08448">
    <property type="entry name" value="PAS_4"/>
    <property type="match status" value="1"/>
</dbReference>
<dbReference type="Gene3D" id="3.30.450.20">
    <property type="entry name" value="PAS domain"/>
    <property type="match status" value="1"/>
</dbReference>
<dbReference type="AlphaFoldDB" id="A0A4Q9DN91"/>
<dbReference type="SMART" id="SM00342">
    <property type="entry name" value="HTH_ARAC"/>
    <property type="match status" value="1"/>
</dbReference>
<sequence length="287" mass="32802">MSLMICSSIINCSLQIMVKIGLLSGVLVEMRQHQPSSEQLRLKLEIKKQRITDMHPEHQFHKLFDHLEDVSFFAKDCEGKLFASNPTLLRRYNLEEEADIIGKTDYDLVPLSIAEKYRKDDLEVMQSRQPLLNIIELALNAVGVPEWCSTNKFPVVSANGEIAGVMGTIQSYRFGMLGSSIHHPFQEVIDYITEQYNANLSVKELAGNLNMSVRNFERIFKDIFGMNPQQFIIKTRIFKACEKLRTGASVAETALACGFYDQSSFTKLFKKQMGLTPLRYIKLYAMR</sequence>
<dbReference type="GO" id="GO:0043565">
    <property type="term" value="F:sequence-specific DNA binding"/>
    <property type="evidence" value="ECO:0007669"/>
    <property type="project" value="InterPro"/>
</dbReference>
<dbReference type="PROSITE" id="PS01124">
    <property type="entry name" value="HTH_ARAC_FAMILY_2"/>
    <property type="match status" value="1"/>
</dbReference>
<dbReference type="GO" id="GO:0003700">
    <property type="term" value="F:DNA-binding transcription factor activity"/>
    <property type="evidence" value="ECO:0007669"/>
    <property type="project" value="InterPro"/>
</dbReference>
<keyword evidence="6" id="KW-1185">Reference proteome</keyword>
<keyword evidence="3" id="KW-0804">Transcription</keyword>
<dbReference type="Proteomes" id="UP000293142">
    <property type="component" value="Unassembled WGS sequence"/>
</dbReference>
<name>A0A4Q9DN91_9BACL</name>
<comment type="caution">
    <text evidence="5">The sequence shown here is derived from an EMBL/GenBank/DDBJ whole genome shotgun (WGS) entry which is preliminary data.</text>
</comment>
<evidence type="ECO:0000313" key="5">
    <source>
        <dbReference type="EMBL" id="TBL75247.1"/>
    </source>
</evidence>
<evidence type="ECO:0000259" key="4">
    <source>
        <dbReference type="PROSITE" id="PS01124"/>
    </source>
</evidence>
<dbReference type="InterPro" id="IPR009057">
    <property type="entry name" value="Homeodomain-like_sf"/>
</dbReference>
<dbReference type="InterPro" id="IPR013656">
    <property type="entry name" value="PAS_4"/>
</dbReference>
<evidence type="ECO:0000256" key="2">
    <source>
        <dbReference type="ARBA" id="ARBA00023125"/>
    </source>
</evidence>
<dbReference type="InterPro" id="IPR035965">
    <property type="entry name" value="PAS-like_dom_sf"/>
</dbReference>
<evidence type="ECO:0000256" key="3">
    <source>
        <dbReference type="ARBA" id="ARBA00023163"/>
    </source>
</evidence>
<dbReference type="SUPFAM" id="SSF55785">
    <property type="entry name" value="PYP-like sensor domain (PAS domain)"/>
    <property type="match status" value="1"/>
</dbReference>
<feature type="domain" description="HTH araC/xylS-type" evidence="4">
    <location>
        <begin position="186"/>
        <end position="283"/>
    </location>
</feature>
<proteinExistence type="predicted"/>
<dbReference type="InterPro" id="IPR018060">
    <property type="entry name" value="HTH_AraC"/>
</dbReference>
<dbReference type="EMBL" id="SIRE01000017">
    <property type="protein sequence ID" value="TBL75247.1"/>
    <property type="molecule type" value="Genomic_DNA"/>
</dbReference>
<accession>A0A4Q9DN91</accession>
<dbReference type="InterPro" id="IPR020449">
    <property type="entry name" value="Tscrpt_reg_AraC-type_HTH"/>
</dbReference>
<keyword evidence="2" id="KW-0238">DNA-binding</keyword>
<dbReference type="Pfam" id="PF12833">
    <property type="entry name" value="HTH_18"/>
    <property type="match status" value="1"/>
</dbReference>
<keyword evidence="1" id="KW-0805">Transcription regulation</keyword>